<organism evidence="1 2">
    <name type="scientific">Alteribacter keqinensis</name>
    <dbReference type="NCBI Taxonomy" id="2483800"/>
    <lineage>
        <taxon>Bacteria</taxon>
        <taxon>Bacillati</taxon>
        <taxon>Bacillota</taxon>
        <taxon>Bacilli</taxon>
        <taxon>Bacillales</taxon>
        <taxon>Bacillaceae</taxon>
        <taxon>Alteribacter</taxon>
    </lineage>
</organism>
<dbReference type="AlphaFoldDB" id="A0A3M7TPL5"/>
<reference evidence="1 2" key="1">
    <citation type="submission" date="2018-10" db="EMBL/GenBank/DDBJ databases">
        <title>Bacillus Keqinensis sp. nov., a moderately halophilic bacterium isolated from a saline-alkaline lake.</title>
        <authorList>
            <person name="Wang H."/>
        </authorList>
    </citation>
    <scope>NUCLEOTIDE SEQUENCE [LARGE SCALE GENOMIC DNA]</scope>
    <source>
        <strain evidence="1 2">KQ-3</strain>
    </source>
</reference>
<accession>A0A3M7TPL5</accession>
<protein>
    <submittedName>
        <fullName evidence="1">Uncharacterized protein</fullName>
    </submittedName>
</protein>
<comment type="caution">
    <text evidence="1">The sequence shown here is derived from an EMBL/GenBank/DDBJ whole genome shotgun (WGS) entry which is preliminary data.</text>
</comment>
<evidence type="ECO:0000313" key="2">
    <source>
        <dbReference type="Proteomes" id="UP000278746"/>
    </source>
</evidence>
<evidence type="ECO:0000313" key="1">
    <source>
        <dbReference type="EMBL" id="RNA67395.1"/>
    </source>
</evidence>
<name>A0A3M7TPL5_9BACI</name>
<gene>
    <name evidence="1" type="ORF">EBO34_11685</name>
</gene>
<sequence length="91" mass="11045">MEILLLDENVRKKFTKRLKCKQEMNMIVDGVYSNKNNHVSLNLFFLFFCTLLRELHHKLITLLFIYPFAWMKYKCFIQCETGKMESNLEME</sequence>
<dbReference type="Proteomes" id="UP000278746">
    <property type="component" value="Unassembled WGS sequence"/>
</dbReference>
<dbReference type="EMBL" id="RHIB01000002">
    <property type="protein sequence ID" value="RNA67395.1"/>
    <property type="molecule type" value="Genomic_DNA"/>
</dbReference>
<proteinExistence type="predicted"/>
<keyword evidence="2" id="KW-1185">Reference proteome</keyword>